<proteinExistence type="predicted"/>
<reference evidence="5 6" key="1">
    <citation type="journal article" date="2015" name="Antonie Van Leeuwenhoek">
        <title>Oceanobacillus bengalensis sp. nov., a bacterium isolated from seawater of the Bay of Bengal.</title>
        <authorList>
            <person name="Yongchang O."/>
            <person name="Xiang W."/>
            <person name="Wang G."/>
        </authorList>
    </citation>
    <scope>NUCLEOTIDE SEQUENCE [LARGE SCALE GENOMIC DNA]</scope>
    <source>
        <strain evidence="5 6">MCCC 1K00260</strain>
    </source>
</reference>
<dbReference type="PANTHER" id="PTHR33204:SF29">
    <property type="entry name" value="TRANSCRIPTIONAL REGULATOR"/>
    <property type="match status" value="1"/>
</dbReference>
<gene>
    <name evidence="5" type="ORF">D8M05_16865</name>
</gene>
<dbReference type="SUPFAM" id="SSF46785">
    <property type="entry name" value="Winged helix' DNA-binding domain"/>
    <property type="match status" value="1"/>
</dbReference>
<dbReference type="InterPro" id="IPR011991">
    <property type="entry name" value="ArsR-like_HTH"/>
</dbReference>
<dbReference type="InterPro" id="IPR036390">
    <property type="entry name" value="WH_DNA-bd_sf"/>
</dbReference>
<evidence type="ECO:0000256" key="3">
    <source>
        <dbReference type="ARBA" id="ARBA00023163"/>
    </source>
</evidence>
<accession>A0A494YT33</accession>
<dbReference type="EMBL" id="RBZO01000034">
    <property type="protein sequence ID" value="RKQ13256.1"/>
    <property type="molecule type" value="Genomic_DNA"/>
</dbReference>
<keyword evidence="6" id="KW-1185">Reference proteome</keyword>
<keyword evidence="1" id="KW-0805">Transcription regulation</keyword>
<dbReference type="PROSITE" id="PS51118">
    <property type="entry name" value="HTH_HXLR"/>
    <property type="match status" value="1"/>
</dbReference>
<evidence type="ECO:0000313" key="6">
    <source>
        <dbReference type="Proteomes" id="UP000281813"/>
    </source>
</evidence>
<dbReference type="CDD" id="cd00090">
    <property type="entry name" value="HTH_ARSR"/>
    <property type="match status" value="1"/>
</dbReference>
<dbReference type="Gene3D" id="1.10.10.10">
    <property type="entry name" value="Winged helix-like DNA-binding domain superfamily/Winged helix DNA-binding domain"/>
    <property type="match status" value="1"/>
</dbReference>
<sequence length="155" mass="17790">MARTLFQGEPPEEQIEVCPVTETQNIIAGRWKLIILWHLSKQTRRFGELQKLAPGISKGILTRQLRELEDDQMVHREVYKEVPPKVEYSLTPKGKSFIPVLDIMGEWGKNIGRVTKKNSSPSPKIKKNVLEHICSSTFFLIVFSTDFPLFKNLAL</sequence>
<evidence type="ECO:0000256" key="2">
    <source>
        <dbReference type="ARBA" id="ARBA00023125"/>
    </source>
</evidence>
<feature type="domain" description="HTH hxlR-type" evidence="4">
    <location>
        <begin position="18"/>
        <end position="116"/>
    </location>
</feature>
<protein>
    <submittedName>
        <fullName evidence="5">Transcriptional regulator</fullName>
    </submittedName>
</protein>
<dbReference type="RefSeq" id="WP_121133895.1">
    <property type="nucleotide sequence ID" value="NZ_RBZO01000034.1"/>
</dbReference>
<dbReference type="PANTHER" id="PTHR33204">
    <property type="entry name" value="TRANSCRIPTIONAL REGULATOR, MARR FAMILY"/>
    <property type="match status" value="1"/>
</dbReference>
<dbReference type="GO" id="GO:0003677">
    <property type="term" value="F:DNA binding"/>
    <property type="evidence" value="ECO:0007669"/>
    <property type="project" value="UniProtKB-KW"/>
</dbReference>
<evidence type="ECO:0000256" key="1">
    <source>
        <dbReference type="ARBA" id="ARBA00023015"/>
    </source>
</evidence>
<organism evidence="5 6">
    <name type="scientific">Oceanobacillus bengalensis</name>
    <dbReference type="NCBI Taxonomy" id="1435466"/>
    <lineage>
        <taxon>Bacteria</taxon>
        <taxon>Bacillati</taxon>
        <taxon>Bacillota</taxon>
        <taxon>Bacilli</taxon>
        <taxon>Bacillales</taxon>
        <taxon>Bacillaceae</taxon>
        <taxon>Oceanobacillus</taxon>
    </lineage>
</organism>
<name>A0A494YT33_9BACI</name>
<comment type="caution">
    <text evidence="5">The sequence shown here is derived from an EMBL/GenBank/DDBJ whole genome shotgun (WGS) entry which is preliminary data.</text>
</comment>
<dbReference type="Proteomes" id="UP000281813">
    <property type="component" value="Unassembled WGS sequence"/>
</dbReference>
<keyword evidence="2" id="KW-0238">DNA-binding</keyword>
<dbReference type="InterPro" id="IPR002577">
    <property type="entry name" value="HTH_HxlR"/>
</dbReference>
<dbReference type="OrthoDB" id="9791143at2"/>
<dbReference type="Pfam" id="PF01638">
    <property type="entry name" value="HxlR"/>
    <property type="match status" value="1"/>
</dbReference>
<dbReference type="InterPro" id="IPR036388">
    <property type="entry name" value="WH-like_DNA-bd_sf"/>
</dbReference>
<dbReference type="AlphaFoldDB" id="A0A494YT33"/>
<evidence type="ECO:0000259" key="4">
    <source>
        <dbReference type="PROSITE" id="PS51118"/>
    </source>
</evidence>
<evidence type="ECO:0000313" key="5">
    <source>
        <dbReference type="EMBL" id="RKQ13256.1"/>
    </source>
</evidence>
<keyword evidence="3" id="KW-0804">Transcription</keyword>